<dbReference type="SMART" id="SM00382">
    <property type="entry name" value="AAA"/>
    <property type="match status" value="1"/>
</dbReference>
<dbReference type="eggNOG" id="arCOG00193">
    <property type="taxonomic scope" value="Archaea"/>
</dbReference>
<gene>
    <name evidence="5" type="ORF">C493_00160</name>
</gene>
<dbReference type="GO" id="GO:0005524">
    <property type="term" value="F:ATP binding"/>
    <property type="evidence" value="ECO:0007669"/>
    <property type="project" value="UniProtKB-KW"/>
</dbReference>
<dbReference type="GO" id="GO:0016887">
    <property type="term" value="F:ATP hydrolysis activity"/>
    <property type="evidence" value="ECO:0007669"/>
    <property type="project" value="InterPro"/>
</dbReference>
<comment type="caution">
    <text evidence="5">The sequence shown here is derived from an EMBL/GenBank/DDBJ whole genome shotgun (WGS) entry which is preliminary data.</text>
</comment>
<reference evidence="5 6" key="1">
    <citation type="journal article" date="2014" name="PLoS Genet.">
        <title>Phylogenetically driven sequencing of extremely halophilic archaea reveals strategies for static and dynamic osmo-response.</title>
        <authorList>
            <person name="Becker E.A."/>
            <person name="Seitzer P.M."/>
            <person name="Tritt A."/>
            <person name="Larsen D."/>
            <person name="Krusor M."/>
            <person name="Yao A.I."/>
            <person name="Wu D."/>
            <person name="Madern D."/>
            <person name="Eisen J.A."/>
            <person name="Darling A.E."/>
            <person name="Facciotti M.T."/>
        </authorList>
    </citation>
    <scope>NUCLEOTIDE SEQUENCE [LARGE SCALE GENOMIC DNA]</scope>
    <source>
        <strain evidence="5 6">JCM 12255</strain>
    </source>
</reference>
<keyword evidence="2" id="KW-0547">Nucleotide-binding</keyword>
<name>L9XKD1_9EURY</name>
<keyword evidence="6" id="KW-1185">Reference proteome</keyword>
<dbReference type="Pfam" id="PF00005">
    <property type="entry name" value="ABC_tran"/>
    <property type="match status" value="1"/>
</dbReference>
<dbReference type="OrthoDB" id="18368at2157"/>
<dbReference type="InterPro" id="IPR003593">
    <property type="entry name" value="AAA+_ATPase"/>
</dbReference>
<dbReference type="RefSeq" id="WP_007257349.1">
    <property type="nucleotide sequence ID" value="NZ_AOHZ01000002.1"/>
</dbReference>
<dbReference type="PANTHER" id="PTHR42788">
    <property type="entry name" value="TAURINE IMPORT ATP-BINDING PROTEIN-RELATED"/>
    <property type="match status" value="1"/>
</dbReference>
<dbReference type="PROSITE" id="PS00211">
    <property type="entry name" value="ABC_TRANSPORTER_1"/>
    <property type="match status" value="1"/>
</dbReference>
<dbReference type="InterPro" id="IPR003439">
    <property type="entry name" value="ABC_transporter-like_ATP-bd"/>
</dbReference>
<dbReference type="PROSITE" id="PS50893">
    <property type="entry name" value="ABC_TRANSPORTER_2"/>
    <property type="match status" value="1"/>
</dbReference>
<organism evidence="5 6">
    <name type="scientific">Natronolimnohabitans innermongolicus JCM 12255</name>
    <dbReference type="NCBI Taxonomy" id="1227499"/>
    <lineage>
        <taxon>Archaea</taxon>
        <taxon>Methanobacteriati</taxon>
        <taxon>Methanobacteriota</taxon>
        <taxon>Stenosarchaea group</taxon>
        <taxon>Halobacteria</taxon>
        <taxon>Halobacteriales</taxon>
        <taxon>Natrialbaceae</taxon>
        <taxon>Natronolimnohabitans</taxon>
    </lineage>
</organism>
<sequence>MSKSTDTNSDSRQVQGTAITVENASKSYRQADGSHLEVLRELSFEAEPGDFVSILGPSGCGKSTLLNLIADLEEPTSGSVTVGTDDGETTVGFVFQEPRLLDWRTVRYNIEFGLKGMGIPESEWDERVDRYLELVNLSEFADEYPQSLSGGMKQRVALARAMAIESDVILMDEPFGALDEITARELRQDLVDIWQQERKTIVFVTHNALEAAFLSQRVLVLSQRPARIVENRAVEKPHPRDLDDPDIVEVSEECVDVLQEYI</sequence>
<evidence type="ECO:0000313" key="6">
    <source>
        <dbReference type="Proteomes" id="UP000011602"/>
    </source>
</evidence>
<dbReference type="CDD" id="cd03293">
    <property type="entry name" value="ABC_NrtD_SsuB_transporters"/>
    <property type="match status" value="1"/>
</dbReference>
<dbReference type="EMBL" id="AOHZ01000002">
    <property type="protein sequence ID" value="ELY62195.1"/>
    <property type="molecule type" value="Genomic_DNA"/>
</dbReference>
<keyword evidence="3" id="KW-0067">ATP-binding</keyword>
<dbReference type="PATRIC" id="fig|1227499.3.peg.32"/>
<evidence type="ECO:0000256" key="1">
    <source>
        <dbReference type="ARBA" id="ARBA00022448"/>
    </source>
</evidence>
<evidence type="ECO:0000256" key="3">
    <source>
        <dbReference type="ARBA" id="ARBA00022840"/>
    </source>
</evidence>
<protein>
    <submittedName>
        <fullName evidence="5">Taurine-transporting AtPase</fullName>
    </submittedName>
</protein>
<dbReference type="SUPFAM" id="SSF52540">
    <property type="entry name" value="P-loop containing nucleoside triphosphate hydrolases"/>
    <property type="match status" value="1"/>
</dbReference>
<dbReference type="AlphaFoldDB" id="L9XKD1"/>
<accession>L9XKD1</accession>
<dbReference type="InterPro" id="IPR027417">
    <property type="entry name" value="P-loop_NTPase"/>
</dbReference>
<dbReference type="PANTHER" id="PTHR42788:SF19">
    <property type="entry name" value="ALIPHATIC SULFONATES IMPORT ATP-BINDING PROTEIN SSUB 2"/>
    <property type="match status" value="1"/>
</dbReference>
<dbReference type="InterPro" id="IPR017871">
    <property type="entry name" value="ABC_transporter-like_CS"/>
</dbReference>
<feature type="domain" description="ABC transporter" evidence="4">
    <location>
        <begin position="19"/>
        <end position="250"/>
    </location>
</feature>
<proteinExistence type="predicted"/>
<keyword evidence="1" id="KW-0813">Transport</keyword>
<dbReference type="STRING" id="1227499.C493_00160"/>
<dbReference type="Proteomes" id="UP000011602">
    <property type="component" value="Unassembled WGS sequence"/>
</dbReference>
<evidence type="ECO:0000256" key="2">
    <source>
        <dbReference type="ARBA" id="ARBA00022741"/>
    </source>
</evidence>
<evidence type="ECO:0000259" key="4">
    <source>
        <dbReference type="PROSITE" id="PS50893"/>
    </source>
</evidence>
<evidence type="ECO:0000313" key="5">
    <source>
        <dbReference type="EMBL" id="ELY62195.1"/>
    </source>
</evidence>
<dbReference type="InterPro" id="IPR050166">
    <property type="entry name" value="ABC_transporter_ATP-bind"/>
</dbReference>
<dbReference type="Gene3D" id="3.40.50.300">
    <property type="entry name" value="P-loop containing nucleotide triphosphate hydrolases"/>
    <property type="match status" value="1"/>
</dbReference>